<name>A0A0V1ABE3_9BILA</name>
<keyword evidence="2" id="KW-1185">Reference proteome</keyword>
<reference evidence="1 2" key="1">
    <citation type="submission" date="2015-01" db="EMBL/GenBank/DDBJ databases">
        <title>Evolution of Trichinella species and genotypes.</title>
        <authorList>
            <person name="Korhonen P.K."/>
            <person name="Edoardo P."/>
            <person name="Giuseppe L.R."/>
            <person name="Gasser R.B."/>
        </authorList>
    </citation>
    <scope>NUCLEOTIDE SEQUENCE [LARGE SCALE GENOMIC DNA]</scope>
    <source>
        <strain evidence="1">ISS2496</strain>
    </source>
</reference>
<dbReference type="Proteomes" id="UP000054783">
    <property type="component" value="Unassembled WGS sequence"/>
</dbReference>
<dbReference type="AlphaFoldDB" id="A0A0V1ABE3"/>
<accession>A0A0V1ABE3</accession>
<proteinExistence type="predicted"/>
<organism evidence="1 2">
    <name type="scientific">Trichinella patagoniensis</name>
    <dbReference type="NCBI Taxonomy" id="990121"/>
    <lineage>
        <taxon>Eukaryota</taxon>
        <taxon>Metazoa</taxon>
        <taxon>Ecdysozoa</taxon>
        <taxon>Nematoda</taxon>
        <taxon>Enoplea</taxon>
        <taxon>Dorylaimia</taxon>
        <taxon>Trichinellida</taxon>
        <taxon>Trichinellidae</taxon>
        <taxon>Trichinella</taxon>
    </lineage>
</organism>
<sequence length="76" mass="8758">MRLYISIGTGTVDKLFDKILDNVLGSSRFHNYSAEQRSIFALGDEGMRIQYEEQMSEAHFKRNTVPKKMNSNGFHT</sequence>
<comment type="caution">
    <text evidence="1">The sequence shown here is derived from an EMBL/GenBank/DDBJ whole genome shotgun (WGS) entry which is preliminary data.</text>
</comment>
<protein>
    <submittedName>
        <fullName evidence="1">Uncharacterized protein</fullName>
    </submittedName>
</protein>
<evidence type="ECO:0000313" key="1">
    <source>
        <dbReference type="EMBL" id="KRY22143.1"/>
    </source>
</evidence>
<gene>
    <name evidence="1" type="ORF">T12_13553</name>
</gene>
<dbReference type="EMBL" id="JYDQ01000011">
    <property type="protein sequence ID" value="KRY22143.1"/>
    <property type="molecule type" value="Genomic_DNA"/>
</dbReference>
<evidence type="ECO:0000313" key="2">
    <source>
        <dbReference type="Proteomes" id="UP000054783"/>
    </source>
</evidence>